<evidence type="ECO:0000256" key="12">
    <source>
        <dbReference type="ARBA" id="ARBA00023221"/>
    </source>
</evidence>
<feature type="transmembrane region" description="Helical" evidence="13">
    <location>
        <begin position="86"/>
        <end position="109"/>
    </location>
</feature>
<name>A0A9Q3FRS0_9BASI</name>
<proteinExistence type="inferred from homology"/>
<comment type="similarity">
    <text evidence="2">Belongs to the ERG28 family.</text>
</comment>
<protein>
    <recommendedName>
        <fullName evidence="16">Ergosterol biosynthetic protein 28</fullName>
    </recommendedName>
</protein>
<evidence type="ECO:0000313" key="15">
    <source>
        <dbReference type="Proteomes" id="UP000765509"/>
    </source>
</evidence>
<dbReference type="PANTHER" id="PTHR15451:SF19">
    <property type="entry name" value="ERGOSTEROL BIOSYNTHETIC PROTEIN 28 HOMOLOG"/>
    <property type="match status" value="1"/>
</dbReference>
<evidence type="ECO:0000256" key="3">
    <source>
        <dbReference type="ARBA" id="ARBA00022516"/>
    </source>
</evidence>
<keyword evidence="11" id="KW-1207">Sterol metabolism</keyword>
<dbReference type="Pfam" id="PF03694">
    <property type="entry name" value="Erg28"/>
    <property type="match status" value="1"/>
</dbReference>
<gene>
    <name evidence="14" type="ORF">O181_082012</name>
</gene>
<dbReference type="OrthoDB" id="6485510at2759"/>
<keyword evidence="10 13" id="KW-0472">Membrane</keyword>
<evidence type="ECO:0000256" key="5">
    <source>
        <dbReference type="ARBA" id="ARBA00022824"/>
    </source>
</evidence>
<dbReference type="Proteomes" id="UP000765509">
    <property type="component" value="Unassembled WGS sequence"/>
</dbReference>
<keyword evidence="6" id="KW-0752">Steroid biosynthesis</keyword>
<feature type="transmembrane region" description="Helical" evidence="13">
    <location>
        <begin position="116"/>
        <end position="137"/>
    </location>
</feature>
<sequence length="140" mass="15304">MGNDLKIPLLAGLPSHPGLLPKWLLLVAIISVVNSLQTYLSLAGAKKVYNRQSNLVSGLQSRTFGTWTLISGIIRCYAAYNISNSALYHITIASFLVALLHFTSEFLIYQSAGSGALPPFIVAFSSSIWMISLYDYYVPS</sequence>
<evidence type="ECO:0000256" key="6">
    <source>
        <dbReference type="ARBA" id="ARBA00022955"/>
    </source>
</evidence>
<evidence type="ECO:0000256" key="10">
    <source>
        <dbReference type="ARBA" id="ARBA00023136"/>
    </source>
</evidence>
<evidence type="ECO:0000256" key="11">
    <source>
        <dbReference type="ARBA" id="ARBA00023166"/>
    </source>
</evidence>
<reference evidence="14" key="1">
    <citation type="submission" date="2021-03" db="EMBL/GenBank/DDBJ databases">
        <title>Draft genome sequence of rust myrtle Austropuccinia psidii MF-1, a brazilian biotype.</title>
        <authorList>
            <person name="Quecine M.C."/>
            <person name="Pachon D.M.R."/>
            <person name="Bonatelli M.L."/>
            <person name="Correr F.H."/>
            <person name="Franceschini L.M."/>
            <person name="Leite T.F."/>
            <person name="Margarido G.R.A."/>
            <person name="Almeida C.A."/>
            <person name="Ferrarezi J.A."/>
            <person name="Labate C.A."/>
        </authorList>
    </citation>
    <scope>NUCLEOTIDE SEQUENCE</scope>
    <source>
        <strain evidence="14">MF-1</strain>
    </source>
</reference>
<dbReference type="GO" id="GO:0005789">
    <property type="term" value="C:endoplasmic reticulum membrane"/>
    <property type="evidence" value="ECO:0007669"/>
    <property type="project" value="UniProtKB-SubCell"/>
</dbReference>
<evidence type="ECO:0000256" key="2">
    <source>
        <dbReference type="ARBA" id="ARBA00005377"/>
    </source>
</evidence>
<dbReference type="GO" id="GO:0030674">
    <property type="term" value="F:protein-macromolecule adaptor activity"/>
    <property type="evidence" value="ECO:0007669"/>
    <property type="project" value="TreeGrafter"/>
</dbReference>
<dbReference type="InterPro" id="IPR005352">
    <property type="entry name" value="Erg28"/>
</dbReference>
<evidence type="ECO:0000256" key="1">
    <source>
        <dbReference type="ARBA" id="ARBA00004477"/>
    </source>
</evidence>
<keyword evidence="8" id="KW-0756">Sterol biosynthesis</keyword>
<keyword evidence="7 13" id="KW-1133">Transmembrane helix</keyword>
<evidence type="ECO:0000256" key="8">
    <source>
        <dbReference type="ARBA" id="ARBA00023011"/>
    </source>
</evidence>
<evidence type="ECO:0000256" key="7">
    <source>
        <dbReference type="ARBA" id="ARBA00022989"/>
    </source>
</evidence>
<feature type="transmembrane region" description="Helical" evidence="13">
    <location>
        <begin position="23"/>
        <end position="42"/>
    </location>
</feature>
<accession>A0A9Q3FRS0</accession>
<keyword evidence="5" id="KW-0256">Endoplasmic reticulum</keyword>
<dbReference type="AlphaFoldDB" id="A0A9Q3FRS0"/>
<evidence type="ECO:0000256" key="4">
    <source>
        <dbReference type="ARBA" id="ARBA00022692"/>
    </source>
</evidence>
<evidence type="ECO:0008006" key="16">
    <source>
        <dbReference type="Google" id="ProtNLM"/>
    </source>
</evidence>
<organism evidence="14 15">
    <name type="scientific">Austropuccinia psidii MF-1</name>
    <dbReference type="NCBI Taxonomy" id="1389203"/>
    <lineage>
        <taxon>Eukaryota</taxon>
        <taxon>Fungi</taxon>
        <taxon>Dikarya</taxon>
        <taxon>Basidiomycota</taxon>
        <taxon>Pucciniomycotina</taxon>
        <taxon>Pucciniomycetes</taxon>
        <taxon>Pucciniales</taxon>
        <taxon>Sphaerophragmiaceae</taxon>
        <taxon>Austropuccinia</taxon>
    </lineage>
</organism>
<keyword evidence="4 13" id="KW-0812">Transmembrane</keyword>
<dbReference type="GO" id="GO:0016126">
    <property type="term" value="P:sterol biosynthetic process"/>
    <property type="evidence" value="ECO:0007669"/>
    <property type="project" value="UniProtKB-KW"/>
</dbReference>
<comment type="caution">
    <text evidence="14">The sequence shown here is derived from an EMBL/GenBank/DDBJ whole genome shotgun (WGS) entry which is preliminary data.</text>
</comment>
<keyword evidence="9" id="KW-0443">Lipid metabolism</keyword>
<comment type="subcellular location">
    <subcellularLocation>
        <location evidence="1">Endoplasmic reticulum membrane</location>
        <topology evidence="1">Multi-pass membrane protein</topology>
    </subcellularLocation>
</comment>
<dbReference type="EMBL" id="AVOT02047024">
    <property type="protein sequence ID" value="MBW0542297.1"/>
    <property type="molecule type" value="Genomic_DNA"/>
</dbReference>
<keyword evidence="12" id="KW-0753">Steroid metabolism</keyword>
<evidence type="ECO:0000313" key="14">
    <source>
        <dbReference type="EMBL" id="MBW0542297.1"/>
    </source>
</evidence>
<keyword evidence="3" id="KW-0444">Lipid biosynthesis</keyword>
<dbReference type="PANTHER" id="PTHR15451">
    <property type="entry name" value="ERGOSTEROL BIOSYNTHETIC PROTEIN 28-RELATED"/>
    <property type="match status" value="1"/>
</dbReference>
<keyword evidence="15" id="KW-1185">Reference proteome</keyword>
<evidence type="ECO:0000256" key="9">
    <source>
        <dbReference type="ARBA" id="ARBA00023098"/>
    </source>
</evidence>
<evidence type="ECO:0000256" key="13">
    <source>
        <dbReference type="SAM" id="Phobius"/>
    </source>
</evidence>